<keyword evidence="3" id="KW-0378">Hydrolase</keyword>
<accession>A0A182KA67</accession>
<evidence type="ECO:0000313" key="10">
    <source>
        <dbReference type="EnsemblMetazoa" id="ACHR007654-PA"/>
    </source>
</evidence>
<protein>
    <recommendedName>
        <fullName evidence="12">Caspase family p20 domain-containing protein</fullName>
    </recommendedName>
</protein>
<evidence type="ECO:0000256" key="3">
    <source>
        <dbReference type="ARBA" id="ARBA00022801"/>
    </source>
</evidence>
<dbReference type="PANTHER" id="PTHR10454">
    <property type="entry name" value="CASPASE"/>
    <property type="match status" value="1"/>
</dbReference>
<sequence>MDSSELFTESTDELDSEASNLSSTSQLKHATGIVNSEPVRIDECYDTSNPSRGIALIINQVNFTNMMVRDGSNKDRNDISTVLKRIGFDVRVYDDPKRKQLLSMLDKVADEDHSQNDCLVIVVMTHGEENNFLCASDKSYEVNRLWAPFLGDACPSLIGKPKLFFVQACRGKQMDQGVRLVRMSIDSHQVQSSPESMRYVIPTMADLLVMYSTYDGHYSWRNTTKGSWFIQSLCTELESSAYGKELLHILTAVSRR</sequence>
<reference evidence="10" key="2">
    <citation type="submission" date="2020-05" db="UniProtKB">
        <authorList>
            <consortium name="EnsemblMetazoa"/>
        </authorList>
    </citation>
    <scope>IDENTIFICATION</scope>
    <source>
        <strain evidence="10">ACHKN1017</strain>
    </source>
</reference>
<dbReference type="SUPFAM" id="SSF52129">
    <property type="entry name" value="Caspase-like"/>
    <property type="match status" value="1"/>
</dbReference>
<dbReference type="InterPro" id="IPR015917">
    <property type="entry name" value="Pept_C14A"/>
</dbReference>
<keyword evidence="11" id="KW-1185">Reference proteome</keyword>
<dbReference type="Proteomes" id="UP000075881">
    <property type="component" value="Unassembled WGS sequence"/>
</dbReference>
<evidence type="ECO:0000256" key="2">
    <source>
        <dbReference type="ARBA" id="ARBA00022670"/>
    </source>
</evidence>
<keyword evidence="2" id="KW-0645">Protease</keyword>
<evidence type="ECO:0000313" key="11">
    <source>
        <dbReference type="Proteomes" id="UP000075881"/>
    </source>
</evidence>
<feature type="region of interest" description="Disordered" evidence="7">
    <location>
        <begin position="1"/>
        <end position="27"/>
    </location>
</feature>
<keyword evidence="4" id="KW-0788">Thiol protease</keyword>
<evidence type="ECO:0000256" key="6">
    <source>
        <dbReference type="RuleBase" id="RU003971"/>
    </source>
</evidence>
<organism evidence="10 11">
    <name type="scientific">Anopheles christyi</name>
    <dbReference type="NCBI Taxonomy" id="43041"/>
    <lineage>
        <taxon>Eukaryota</taxon>
        <taxon>Metazoa</taxon>
        <taxon>Ecdysozoa</taxon>
        <taxon>Arthropoda</taxon>
        <taxon>Hexapoda</taxon>
        <taxon>Insecta</taxon>
        <taxon>Pterygota</taxon>
        <taxon>Neoptera</taxon>
        <taxon>Endopterygota</taxon>
        <taxon>Diptera</taxon>
        <taxon>Nematocera</taxon>
        <taxon>Culicoidea</taxon>
        <taxon>Culicidae</taxon>
        <taxon>Anophelinae</taxon>
        <taxon>Anopheles</taxon>
    </lineage>
</organism>
<evidence type="ECO:0008006" key="12">
    <source>
        <dbReference type="Google" id="ProtNLM"/>
    </source>
</evidence>
<dbReference type="PRINTS" id="PR00376">
    <property type="entry name" value="IL1BCENZYME"/>
</dbReference>
<dbReference type="CDD" id="cd00032">
    <property type="entry name" value="CASc"/>
    <property type="match status" value="1"/>
</dbReference>
<dbReference type="GO" id="GO:0005737">
    <property type="term" value="C:cytoplasm"/>
    <property type="evidence" value="ECO:0007669"/>
    <property type="project" value="TreeGrafter"/>
</dbReference>
<dbReference type="InterPro" id="IPR001309">
    <property type="entry name" value="Pept_C14_p20"/>
</dbReference>
<proteinExistence type="inferred from homology"/>
<feature type="domain" description="Caspase family p20" evidence="9">
    <location>
        <begin position="51"/>
        <end position="173"/>
    </location>
</feature>
<feature type="domain" description="Caspase family p10" evidence="8">
    <location>
        <begin position="197"/>
        <end position="256"/>
    </location>
</feature>
<dbReference type="PROSITE" id="PS01121">
    <property type="entry name" value="CASPASE_HIS"/>
    <property type="match status" value="1"/>
</dbReference>
<evidence type="ECO:0000256" key="7">
    <source>
        <dbReference type="SAM" id="MobiDB-lite"/>
    </source>
</evidence>
<dbReference type="EnsemblMetazoa" id="ACHR007654-RA">
    <property type="protein sequence ID" value="ACHR007654-PA"/>
    <property type="gene ID" value="ACHR007654"/>
</dbReference>
<dbReference type="AlphaFoldDB" id="A0A182KA67"/>
<name>A0A182KA67_9DIPT</name>
<dbReference type="GO" id="GO:0006508">
    <property type="term" value="P:proteolysis"/>
    <property type="evidence" value="ECO:0007669"/>
    <property type="project" value="UniProtKB-KW"/>
</dbReference>
<evidence type="ECO:0000256" key="1">
    <source>
        <dbReference type="ARBA" id="ARBA00010134"/>
    </source>
</evidence>
<dbReference type="InterPro" id="IPR029030">
    <property type="entry name" value="Caspase-like_dom_sf"/>
</dbReference>
<dbReference type="Gene3D" id="3.40.50.1460">
    <property type="match status" value="1"/>
</dbReference>
<feature type="compositionally biased region" description="Polar residues" evidence="7">
    <location>
        <begin position="17"/>
        <end position="27"/>
    </location>
</feature>
<evidence type="ECO:0000259" key="9">
    <source>
        <dbReference type="PROSITE" id="PS50208"/>
    </source>
</evidence>
<evidence type="ECO:0000259" key="8">
    <source>
        <dbReference type="PROSITE" id="PS50207"/>
    </source>
</evidence>
<dbReference type="VEuPathDB" id="VectorBase:ACHR007654"/>
<dbReference type="PROSITE" id="PS50208">
    <property type="entry name" value="CASPASE_P20"/>
    <property type="match status" value="1"/>
</dbReference>
<keyword evidence="5" id="KW-0865">Zymogen</keyword>
<dbReference type="PROSITE" id="PS50207">
    <property type="entry name" value="CASPASE_P10"/>
    <property type="match status" value="1"/>
</dbReference>
<reference evidence="11" key="1">
    <citation type="submission" date="2013-03" db="EMBL/GenBank/DDBJ databases">
        <title>The Genome Sequence of Anopheles christyi ACHKN1017.</title>
        <authorList>
            <consortium name="The Broad Institute Genomics Platform"/>
            <person name="Neafsey D.E."/>
            <person name="Besansky N."/>
            <person name="Walker B."/>
            <person name="Young S.K."/>
            <person name="Zeng Q."/>
            <person name="Gargeya S."/>
            <person name="Fitzgerald M."/>
            <person name="Haas B."/>
            <person name="Abouelleil A."/>
            <person name="Allen A.W."/>
            <person name="Alvarado L."/>
            <person name="Arachchi H.M."/>
            <person name="Berlin A.M."/>
            <person name="Chapman S.B."/>
            <person name="Gainer-Dewar J."/>
            <person name="Goldberg J."/>
            <person name="Griggs A."/>
            <person name="Gujja S."/>
            <person name="Hansen M."/>
            <person name="Howarth C."/>
            <person name="Imamovic A."/>
            <person name="Ireland A."/>
            <person name="Larimer J."/>
            <person name="McCowan C."/>
            <person name="Murphy C."/>
            <person name="Pearson M."/>
            <person name="Poon T.W."/>
            <person name="Priest M."/>
            <person name="Roberts A."/>
            <person name="Saif S."/>
            <person name="Shea T."/>
            <person name="Sisk P."/>
            <person name="Sykes S."/>
            <person name="Wortman J."/>
            <person name="Nusbaum C."/>
            <person name="Birren B."/>
        </authorList>
    </citation>
    <scope>NUCLEOTIDE SEQUENCE [LARGE SCALE GENOMIC DNA]</scope>
    <source>
        <strain evidence="11">ACHKN1017</strain>
    </source>
</reference>
<dbReference type="STRING" id="43041.A0A182KA67"/>
<dbReference type="InterPro" id="IPR033139">
    <property type="entry name" value="Caspase_cys_AS"/>
</dbReference>
<dbReference type="InterPro" id="IPR016129">
    <property type="entry name" value="Caspase_his_AS"/>
</dbReference>
<dbReference type="InterPro" id="IPR002398">
    <property type="entry name" value="Pept_C14"/>
</dbReference>
<comment type="similarity">
    <text evidence="1 6">Belongs to the peptidase C14A family.</text>
</comment>
<dbReference type="SMART" id="SM00115">
    <property type="entry name" value="CASc"/>
    <property type="match status" value="1"/>
</dbReference>
<dbReference type="InterPro" id="IPR002138">
    <property type="entry name" value="Pept_C14_p10"/>
</dbReference>
<dbReference type="PANTHER" id="PTHR10454:SF232">
    <property type="entry name" value="AT03047P-RELATED"/>
    <property type="match status" value="1"/>
</dbReference>
<dbReference type="Pfam" id="PF00656">
    <property type="entry name" value="Peptidase_C14"/>
    <property type="match status" value="1"/>
</dbReference>
<dbReference type="InterPro" id="IPR011600">
    <property type="entry name" value="Pept_C14_caspase"/>
</dbReference>
<dbReference type="GO" id="GO:0004197">
    <property type="term" value="F:cysteine-type endopeptidase activity"/>
    <property type="evidence" value="ECO:0007669"/>
    <property type="project" value="InterPro"/>
</dbReference>
<evidence type="ECO:0000256" key="4">
    <source>
        <dbReference type="ARBA" id="ARBA00022807"/>
    </source>
</evidence>
<evidence type="ECO:0000256" key="5">
    <source>
        <dbReference type="ARBA" id="ARBA00023145"/>
    </source>
</evidence>
<dbReference type="PROSITE" id="PS01122">
    <property type="entry name" value="CASPASE_CYS"/>
    <property type="match status" value="1"/>
</dbReference>
<dbReference type="GO" id="GO:0006915">
    <property type="term" value="P:apoptotic process"/>
    <property type="evidence" value="ECO:0007669"/>
    <property type="project" value="TreeGrafter"/>
</dbReference>
<dbReference type="GO" id="GO:0043525">
    <property type="term" value="P:positive regulation of neuron apoptotic process"/>
    <property type="evidence" value="ECO:0007669"/>
    <property type="project" value="TreeGrafter"/>
</dbReference>